<sequence length="778" mass="90022">MAYNLTVLDPFEFEELVCDIFTKKFDELIESFKVGADQGIDLRHICADKNATTIFQCKRYDENGFYELKRSAKKEKEKIDLLAPEKYVLVTSIPLSPKNKKELLDILKPWCKSESDILGKNEINTLLSTYPSVLKKHFKLWISSTTILESILHSHTFNYTDNEIESFIEDLPKMVIHEGFYRCKDIVENHNHVLISGDPGIGKTTVAKLLMLDFMSAGYEVAFVGTNIDEAWSLLHKTKEENTKLAIVYDDFLGRTDFNENKLTKNEDRRILDLIKKCEKSSNTKLILTTREYIFEDAKRQHGALHDNEREFEKYAIKLDDYTKKNKAQILFNHLYFSKLPESKLVKFVESKIYNILIYHKNFNPRIIATFCNSKTAKQYTDDEYIEYIKKAFSNPVAIWEKPFHDDISETAKIILLILLSLDGQSHFDELRSLTSKTIKRPTSLEFETEFLNSLKQLEGNFTKTQRIKSETESTYLVRFSNPSIEDFLINLSRKNPSYIRDIVDSIQFFSQITHLIPILVTKEPPNNYKSDLIEELLKKTISLEGSFRKRPIASFNRNSLFWYTEGISVFSVIAAALILREAIHKRIPEELLEKMTKTEFWNEEIKKSAMPGNVTSQLGALVGYIAESNFYDDYEKHLFEKSLRKSILTDEHIDSFAMGLDDVINLEYVLTKIGKTLSYDEMDFLLRFTEMRILPDLVGGHDLDELEHALNAVEDSFLRSSVIEDEISIRLAELEDVRERMSKYTSSHGSGEEADKEGKIDLDSMFSGLKEAVNQIV</sequence>
<dbReference type="Pfam" id="PF20720">
    <property type="entry name" value="nSTAND3"/>
    <property type="match status" value="1"/>
</dbReference>
<dbReference type="AlphaFoldDB" id="A0A3D8H467"/>
<dbReference type="RefSeq" id="WP_104272409.1">
    <property type="nucleotide sequence ID" value="NZ_PSSW01000020.1"/>
</dbReference>
<reference evidence="3 4" key="1">
    <citation type="submission" date="2018-08" db="EMBL/GenBank/DDBJ databases">
        <title>Genome sequence of Marinobacter flavimaris KCTC 12185.</title>
        <authorList>
            <person name="Chun J."/>
            <person name="Kim B.-Y."/>
            <person name="Choi S.-B."/>
            <person name="Kwak M.-J."/>
        </authorList>
    </citation>
    <scope>NUCLEOTIDE SEQUENCE [LARGE SCALE GENOMIC DNA]</scope>
    <source>
        <strain evidence="3 4">KCTC 12185</strain>
    </source>
</reference>
<dbReference type="InterPro" id="IPR007560">
    <property type="entry name" value="Restrct_endonuc_IV_Mrr"/>
</dbReference>
<dbReference type="Gene3D" id="3.40.50.300">
    <property type="entry name" value="P-loop containing nucleotide triphosphate hydrolases"/>
    <property type="match status" value="1"/>
</dbReference>
<keyword evidence="4" id="KW-1185">Reference proteome</keyword>
<dbReference type="Proteomes" id="UP000256431">
    <property type="component" value="Unassembled WGS sequence"/>
</dbReference>
<evidence type="ECO:0000259" key="1">
    <source>
        <dbReference type="Pfam" id="PF04471"/>
    </source>
</evidence>
<dbReference type="GO" id="GO:0009307">
    <property type="term" value="P:DNA restriction-modification system"/>
    <property type="evidence" value="ECO:0007669"/>
    <property type="project" value="InterPro"/>
</dbReference>
<comment type="caution">
    <text evidence="3">The sequence shown here is derived from an EMBL/GenBank/DDBJ whole genome shotgun (WGS) entry which is preliminary data.</text>
</comment>
<name>A0A3D8H467_9GAMM</name>
<protein>
    <submittedName>
        <fullName evidence="3">Uncharacterized protein</fullName>
    </submittedName>
</protein>
<dbReference type="GO" id="GO:0003677">
    <property type="term" value="F:DNA binding"/>
    <property type="evidence" value="ECO:0007669"/>
    <property type="project" value="InterPro"/>
</dbReference>
<organism evidence="3 4">
    <name type="scientific">Marinobacter flavimaris</name>
    <dbReference type="NCBI Taxonomy" id="262076"/>
    <lineage>
        <taxon>Bacteria</taxon>
        <taxon>Pseudomonadati</taxon>
        <taxon>Pseudomonadota</taxon>
        <taxon>Gammaproteobacteria</taxon>
        <taxon>Pseudomonadales</taxon>
        <taxon>Marinobacteraceae</taxon>
        <taxon>Marinobacter</taxon>
    </lineage>
</organism>
<dbReference type="EMBL" id="QRDH01000004">
    <property type="protein sequence ID" value="RDU41149.1"/>
    <property type="molecule type" value="Genomic_DNA"/>
</dbReference>
<feature type="domain" description="Novel STAND NTPase 3" evidence="2">
    <location>
        <begin position="175"/>
        <end position="337"/>
    </location>
</feature>
<gene>
    <name evidence="3" type="ORF">DXI23_11555</name>
</gene>
<evidence type="ECO:0000259" key="2">
    <source>
        <dbReference type="Pfam" id="PF20720"/>
    </source>
</evidence>
<dbReference type="SUPFAM" id="SSF52540">
    <property type="entry name" value="P-loop containing nucleoside triphosphate hydrolases"/>
    <property type="match status" value="1"/>
</dbReference>
<dbReference type="Pfam" id="PF04471">
    <property type="entry name" value="Mrr_cat"/>
    <property type="match status" value="1"/>
</dbReference>
<evidence type="ECO:0000313" key="3">
    <source>
        <dbReference type="EMBL" id="RDU41149.1"/>
    </source>
</evidence>
<feature type="domain" description="Restriction endonuclease type IV Mrr" evidence="1">
    <location>
        <begin position="8"/>
        <end position="62"/>
    </location>
</feature>
<dbReference type="InterPro" id="IPR049050">
    <property type="entry name" value="nSTAND3"/>
</dbReference>
<dbReference type="InterPro" id="IPR027417">
    <property type="entry name" value="P-loop_NTPase"/>
</dbReference>
<evidence type="ECO:0000313" key="4">
    <source>
        <dbReference type="Proteomes" id="UP000256431"/>
    </source>
</evidence>
<accession>A0A3D8H467</accession>
<proteinExistence type="predicted"/>
<dbReference type="GO" id="GO:0004519">
    <property type="term" value="F:endonuclease activity"/>
    <property type="evidence" value="ECO:0007669"/>
    <property type="project" value="InterPro"/>
</dbReference>